<dbReference type="EMBL" id="BMXI01000010">
    <property type="protein sequence ID" value="GHC57111.1"/>
    <property type="molecule type" value="Genomic_DNA"/>
</dbReference>
<protein>
    <submittedName>
        <fullName evidence="1">Uncharacterized protein</fullName>
    </submittedName>
</protein>
<evidence type="ECO:0000313" key="1">
    <source>
        <dbReference type="EMBL" id="GHC57111.1"/>
    </source>
</evidence>
<proteinExistence type="predicted"/>
<name>A0A918TNZ2_9BACT</name>
<evidence type="ECO:0000313" key="2">
    <source>
        <dbReference type="Proteomes" id="UP000644507"/>
    </source>
</evidence>
<reference evidence="1" key="2">
    <citation type="submission" date="2020-09" db="EMBL/GenBank/DDBJ databases">
        <authorList>
            <person name="Sun Q."/>
            <person name="Kim S."/>
        </authorList>
    </citation>
    <scope>NUCLEOTIDE SEQUENCE</scope>
    <source>
        <strain evidence="1">KCTC 12988</strain>
    </source>
</reference>
<keyword evidence="2" id="KW-1185">Reference proteome</keyword>
<dbReference type="AlphaFoldDB" id="A0A918TNZ2"/>
<organism evidence="1 2">
    <name type="scientific">Roseibacillus persicicus</name>
    <dbReference type="NCBI Taxonomy" id="454148"/>
    <lineage>
        <taxon>Bacteria</taxon>
        <taxon>Pseudomonadati</taxon>
        <taxon>Verrucomicrobiota</taxon>
        <taxon>Verrucomicrobiia</taxon>
        <taxon>Verrucomicrobiales</taxon>
        <taxon>Verrucomicrobiaceae</taxon>
        <taxon>Roseibacillus</taxon>
    </lineage>
</organism>
<dbReference type="Proteomes" id="UP000644507">
    <property type="component" value="Unassembled WGS sequence"/>
</dbReference>
<reference evidence="1" key="1">
    <citation type="journal article" date="2014" name="Int. J. Syst. Evol. Microbiol.">
        <title>Complete genome sequence of Corynebacterium casei LMG S-19264T (=DSM 44701T), isolated from a smear-ripened cheese.</title>
        <authorList>
            <consortium name="US DOE Joint Genome Institute (JGI-PGF)"/>
            <person name="Walter F."/>
            <person name="Albersmeier A."/>
            <person name="Kalinowski J."/>
            <person name="Ruckert C."/>
        </authorList>
    </citation>
    <scope>NUCLEOTIDE SEQUENCE</scope>
    <source>
        <strain evidence="1">KCTC 12988</strain>
    </source>
</reference>
<accession>A0A918TNZ2</accession>
<dbReference type="InterPro" id="IPR036249">
    <property type="entry name" value="Thioredoxin-like_sf"/>
</dbReference>
<gene>
    <name evidence="1" type="ORF">GCM10007100_24960</name>
</gene>
<dbReference type="RefSeq" id="WP_189570368.1">
    <property type="nucleotide sequence ID" value="NZ_BMXI01000010.1"/>
</dbReference>
<sequence length="100" mass="10916">MEKYKKHIADLPNVEFIHISLENGDDGAEKAEKWAAKESFPWLTVLPEDAEKSGLSAYKTTNSVPEYHLIDGDGNTVVAGTHVGDAAFAKIKEIAEEASE</sequence>
<comment type="caution">
    <text evidence="1">The sequence shown here is derived from an EMBL/GenBank/DDBJ whole genome shotgun (WGS) entry which is preliminary data.</text>
</comment>
<dbReference type="Gene3D" id="3.40.30.10">
    <property type="entry name" value="Glutaredoxin"/>
    <property type="match status" value="1"/>
</dbReference>
<dbReference type="SUPFAM" id="SSF52833">
    <property type="entry name" value="Thioredoxin-like"/>
    <property type="match status" value="1"/>
</dbReference>